<gene>
    <name evidence="1" type="ordered locus">SNE_A12160</name>
</gene>
<dbReference type="HOGENOM" id="CLU_1947373_0_0_0"/>
<dbReference type="Proteomes" id="UP000000496">
    <property type="component" value="Chromosome gsn.131"/>
</dbReference>
<organism evidence="1 2">
    <name type="scientific">Simkania negevensis (strain ATCC VR-1471 / DSM 27360 / Z)</name>
    <dbReference type="NCBI Taxonomy" id="331113"/>
    <lineage>
        <taxon>Bacteria</taxon>
        <taxon>Pseudomonadati</taxon>
        <taxon>Chlamydiota</taxon>
        <taxon>Chlamydiia</taxon>
        <taxon>Parachlamydiales</taxon>
        <taxon>Simkaniaceae</taxon>
        <taxon>Simkania</taxon>
    </lineage>
</organism>
<dbReference type="KEGG" id="sng:SNE_A12160"/>
<dbReference type="RefSeq" id="WP_013943560.1">
    <property type="nucleotide sequence ID" value="NC_015713.1"/>
</dbReference>
<keyword evidence="2" id="KW-1185">Reference proteome</keyword>
<name>F8L8G9_SIMNZ</name>
<protein>
    <submittedName>
        <fullName evidence="1">Uncharacterized protein</fullName>
    </submittedName>
</protein>
<reference key="1">
    <citation type="journal article" date="2011" name="Mol. Biol. Evol.">
        <title>Unity in variety -- the pan-genome of the Chlamydiae.</title>
        <authorList>
            <person name="Collingro A."/>
            <person name="Tischler P."/>
            <person name="Weinmaier T."/>
            <person name="Penz T."/>
            <person name="Heinz E."/>
            <person name="Brunham R.C."/>
            <person name="Read T.D."/>
            <person name="Bavoil P.M."/>
            <person name="Sachse K."/>
            <person name="Kahane S."/>
            <person name="Friedman M.G."/>
            <person name="Rattei T."/>
            <person name="Myers G.S.A."/>
            <person name="Horn M."/>
        </authorList>
    </citation>
    <scope>NUCLEOTIDE SEQUENCE</scope>
    <source>
        <strain>Z</strain>
    </source>
</reference>
<dbReference type="AlphaFoldDB" id="F8L8G9"/>
<evidence type="ECO:0000313" key="2">
    <source>
        <dbReference type="Proteomes" id="UP000000496"/>
    </source>
</evidence>
<evidence type="ECO:0000313" key="1">
    <source>
        <dbReference type="EMBL" id="CCB89093.1"/>
    </source>
</evidence>
<dbReference type="EMBL" id="FR872582">
    <property type="protein sequence ID" value="CCB89093.1"/>
    <property type="molecule type" value="Genomic_DNA"/>
</dbReference>
<proteinExistence type="predicted"/>
<accession>F8L8G9</accession>
<reference evidence="1 2" key="2">
    <citation type="journal article" date="2011" name="Mol. Biol. Evol.">
        <title>Unity in variety--the pan-genome of the Chlamydiae.</title>
        <authorList>
            <person name="Collingro A."/>
            <person name="Tischler P."/>
            <person name="Weinmaier T."/>
            <person name="Penz T."/>
            <person name="Heinz E."/>
            <person name="Brunham R.C."/>
            <person name="Read T.D."/>
            <person name="Bavoil P.M."/>
            <person name="Sachse K."/>
            <person name="Kahane S."/>
            <person name="Friedman M.G."/>
            <person name="Rattei T."/>
            <person name="Myers G.S."/>
            <person name="Horn M."/>
        </authorList>
    </citation>
    <scope>NUCLEOTIDE SEQUENCE [LARGE SCALE GENOMIC DNA]</scope>
    <source>
        <strain evidence="2">ATCC VR-1471 / Z</strain>
    </source>
</reference>
<sequence length="129" mass="14456">MAVSTPNPRERAGSVVLSPRSFNSTAMVKLKLNVLAGQTAIQGVFHLIKDLSIQKEAFDIAIIKLNGRNLLLEPPENQEKYFDLIQKYTNTSRYSWKLQADVVEITLNGYEEDPVWIALTKQGGDQGSY</sequence>